<dbReference type="Proteomes" id="UP001179361">
    <property type="component" value="Unassembled WGS sequence"/>
</dbReference>
<accession>A0ABS8Q915</accession>
<reference evidence="1" key="1">
    <citation type="submission" date="2021-11" db="EMBL/GenBank/DDBJ databases">
        <title>The complete genome of Massilia sp sp. G4R7.</title>
        <authorList>
            <person name="Liu L."/>
            <person name="Yue J."/>
            <person name="Yuan J."/>
            <person name="Yang F."/>
            <person name="Li L."/>
        </authorList>
    </citation>
    <scope>NUCLEOTIDE SEQUENCE</scope>
    <source>
        <strain evidence="1">G4R7</strain>
    </source>
</reference>
<proteinExistence type="predicted"/>
<dbReference type="PROSITE" id="PS50077">
    <property type="entry name" value="HEAT_REPEAT"/>
    <property type="match status" value="1"/>
</dbReference>
<evidence type="ECO:0000313" key="1">
    <source>
        <dbReference type="EMBL" id="MCD2517537.1"/>
    </source>
</evidence>
<sequence>MVNIIRSLFGLSPALGKEAPPARGTDPYRNWRTREVAAIRQCTSVPDLAARIDDYDGYLREAAIARAVEWGAPELLPAIAARLNDWVPQVRRAAKNGLLTLVPTMPATALLAQLPAIDRLLHAQRDDHSEWLGRFEDTLLAATGPQAIVDGIRSQEIRLARACFRIARQHRLVPPAAIIEDALHSKDIRIAIDAAAMVAGLPEEEQHALYLAALASPFGAVRTLALRGLLALASCDHAALARSCLLDPQSSVRALAAHYLKGHGDDPDAFYVERLRSPQAGADEVRICLLALAAGGKAGHAAWMERHAASPAPRIRMAALMGWVRLDPARKDDIAVLALRDPVARVRKLALTLIRDFNAYVTAADAVALAQSHRDYRLMLRLARQDPWAWIDTIACLALQPEAVAGMRDVLADELDAWGWRSAGIYVAPKAQQIALLTDPDARADLKAIFPRFERVFSIIDGVMESSGRA</sequence>
<comment type="caution">
    <text evidence="1">The sequence shown here is derived from an EMBL/GenBank/DDBJ whole genome shotgun (WGS) entry which is preliminary data.</text>
</comment>
<dbReference type="EMBL" id="JAJNOC010000004">
    <property type="protein sequence ID" value="MCD2517537.1"/>
    <property type="molecule type" value="Genomic_DNA"/>
</dbReference>
<dbReference type="InterPro" id="IPR011989">
    <property type="entry name" value="ARM-like"/>
</dbReference>
<dbReference type="Gene3D" id="1.25.10.10">
    <property type="entry name" value="Leucine-rich Repeat Variant"/>
    <property type="match status" value="1"/>
</dbReference>
<keyword evidence="2" id="KW-1185">Reference proteome</keyword>
<dbReference type="InterPro" id="IPR016024">
    <property type="entry name" value="ARM-type_fold"/>
</dbReference>
<evidence type="ECO:0000313" key="2">
    <source>
        <dbReference type="Proteomes" id="UP001179361"/>
    </source>
</evidence>
<name>A0ABS8Q915_9BURK</name>
<dbReference type="SUPFAM" id="SSF48371">
    <property type="entry name" value="ARM repeat"/>
    <property type="match status" value="1"/>
</dbReference>
<gene>
    <name evidence="1" type="ORF">LQ564_14575</name>
</gene>
<dbReference type="RefSeq" id="WP_231058822.1">
    <property type="nucleotide sequence ID" value="NZ_JAJNOC010000004.1"/>
</dbReference>
<dbReference type="InterPro" id="IPR021133">
    <property type="entry name" value="HEAT_type_2"/>
</dbReference>
<organism evidence="1 2">
    <name type="scientific">Massilia phyllostachyos</name>
    <dbReference type="NCBI Taxonomy" id="2898585"/>
    <lineage>
        <taxon>Bacteria</taxon>
        <taxon>Pseudomonadati</taxon>
        <taxon>Pseudomonadota</taxon>
        <taxon>Betaproteobacteria</taxon>
        <taxon>Burkholderiales</taxon>
        <taxon>Oxalobacteraceae</taxon>
        <taxon>Telluria group</taxon>
        <taxon>Massilia</taxon>
    </lineage>
</organism>
<evidence type="ECO:0008006" key="3">
    <source>
        <dbReference type="Google" id="ProtNLM"/>
    </source>
</evidence>
<protein>
    <recommendedName>
        <fullName evidence="3">HEAT repeat domain-containing protein</fullName>
    </recommendedName>
</protein>